<dbReference type="PaxDb" id="2903-EOD08167"/>
<dbReference type="GeneID" id="17254286"/>
<reference evidence="2" key="2">
    <citation type="submission" date="2024-10" db="UniProtKB">
        <authorList>
            <consortium name="EnsemblProtists"/>
        </authorList>
    </citation>
    <scope>IDENTIFICATION</scope>
</reference>
<accession>A0A0D3IA82</accession>
<dbReference type="HOGENOM" id="CLU_1039882_0_0_1"/>
<dbReference type="Pfam" id="PF08376">
    <property type="entry name" value="NIT"/>
    <property type="match status" value="1"/>
</dbReference>
<proteinExistence type="predicted"/>
<dbReference type="KEGG" id="ehx:EMIHUDRAFT_217739"/>
<dbReference type="Proteomes" id="UP000013827">
    <property type="component" value="Unassembled WGS sequence"/>
</dbReference>
<dbReference type="EnsemblProtists" id="EOD08167">
    <property type="protein sequence ID" value="EOD08167"/>
    <property type="gene ID" value="EMIHUDRAFT_217739"/>
</dbReference>
<evidence type="ECO:0000313" key="2">
    <source>
        <dbReference type="EnsemblProtists" id="EOD08167"/>
    </source>
</evidence>
<keyword evidence="3" id="KW-1185">Reference proteome</keyword>
<evidence type="ECO:0000313" key="3">
    <source>
        <dbReference type="Proteomes" id="UP000013827"/>
    </source>
</evidence>
<feature type="domain" description="Nitrate/nitrite sensing protein" evidence="1">
    <location>
        <begin position="23"/>
        <end position="217"/>
    </location>
</feature>
<reference evidence="3" key="1">
    <citation type="journal article" date="2013" name="Nature">
        <title>Pan genome of the phytoplankton Emiliania underpins its global distribution.</title>
        <authorList>
            <person name="Read B.A."/>
            <person name="Kegel J."/>
            <person name="Klute M.J."/>
            <person name="Kuo A."/>
            <person name="Lefebvre S.C."/>
            <person name="Maumus F."/>
            <person name="Mayer C."/>
            <person name="Miller J."/>
            <person name="Monier A."/>
            <person name="Salamov A."/>
            <person name="Young J."/>
            <person name="Aguilar M."/>
            <person name="Claverie J.M."/>
            <person name="Frickenhaus S."/>
            <person name="Gonzalez K."/>
            <person name="Herman E.K."/>
            <person name="Lin Y.C."/>
            <person name="Napier J."/>
            <person name="Ogata H."/>
            <person name="Sarno A.F."/>
            <person name="Shmutz J."/>
            <person name="Schroeder D."/>
            <person name="de Vargas C."/>
            <person name="Verret F."/>
            <person name="von Dassow P."/>
            <person name="Valentin K."/>
            <person name="Van de Peer Y."/>
            <person name="Wheeler G."/>
            <person name="Dacks J.B."/>
            <person name="Delwiche C.F."/>
            <person name="Dyhrman S.T."/>
            <person name="Glockner G."/>
            <person name="John U."/>
            <person name="Richards T."/>
            <person name="Worden A.Z."/>
            <person name="Zhang X."/>
            <person name="Grigoriev I.V."/>
            <person name="Allen A.E."/>
            <person name="Bidle K."/>
            <person name="Borodovsky M."/>
            <person name="Bowler C."/>
            <person name="Brownlee C."/>
            <person name="Cock J.M."/>
            <person name="Elias M."/>
            <person name="Gladyshev V.N."/>
            <person name="Groth M."/>
            <person name="Guda C."/>
            <person name="Hadaegh A."/>
            <person name="Iglesias-Rodriguez M.D."/>
            <person name="Jenkins J."/>
            <person name="Jones B.M."/>
            <person name="Lawson T."/>
            <person name="Leese F."/>
            <person name="Lindquist E."/>
            <person name="Lobanov A."/>
            <person name="Lomsadze A."/>
            <person name="Malik S.B."/>
            <person name="Marsh M.E."/>
            <person name="Mackinder L."/>
            <person name="Mock T."/>
            <person name="Mueller-Roeber B."/>
            <person name="Pagarete A."/>
            <person name="Parker M."/>
            <person name="Probert I."/>
            <person name="Quesneville H."/>
            <person name="Raines C."/>
            <person name="Rensing S.A."/>
            <person name="Riano-Pachon D.M."/>
            <person name="Richier S."/>
            <person name="Rokitta S."/>
            <person name="Shiraiwa Y."/>
            <person name="Soanes D.M."/>
            <person name="van der Giezen M."/>
            <person name="Wahlund T.M."/>
            <person name="Williams B."/>
            <person name="Wilson W."/>
            <person name="Wolfe G."/>
            <person name="Wurch L.L."/>
        </authorList>
    </citation>
    <scope>NUCLEOTIDE SEQUENCE</scope>
</reference>
<dbReference type="RefSeq" id="XP_005760596.1">
    <property type="nucleotide sequence ID" value="XM_005760539.1"/>
</dbReference>
<organism evidence="2 3">
    <name type="scientific">Emiliania huxleyi (strain CCMP1516)</name>
    <dbReference type="NCBI Taxonomy" id="280463"/>
    <lineage>
        <taxon>Eukaryota</taxon>
        <taxon>Haptista</taxon>
        <taxon>Haptophyta</taxon>
        <taxon>Prymnesiophyceae</taxon>
        <taxon>Isochrysidales</taxon>
        <taxon>Noelaerhabdaceae</taxon>
        <taxon>Emiliania</taxon>
    </lineage>
</organism>
<protein>
    <recommendedName>
        <fullName evidence="1">Nitrate/nitrite sensing protein domain-containing protein</fullName>
    </recommendedName>
</protein>
<name>A0A0D3IA82_EMIH1</name>
<sequence length="268" mass="28704">MSQSGKPGCSSDEPLGRFNELVKLIHRVQRERGATTAWLASRGLGSVMPGSCGAGSLVVDLRRRTDSVALIAATRLGADTGGMLRKLRDQADSSCGASPRATAQAPALTPPELARTFYSVHNGYSRLIASLLTRALGDVERSVLPDIAMLKEQYGQQRAFISGVAFLPDESLAAMPARAIGMLLKTVERQNELRGSLRHKVASMAPEVRRAVDEALVLPDEISRIVSAMEDEQFDLLMLRDLIQSCGRDAALCGDVGTNACIQGVSQV</sequence>
<evidence type="ECO:0000259" key="1">
    <source>
        <dbReference type="Pfam" id="PF08376"/>
    </source>
</evidence>
<dbReference type="AlphaFoldDB" id="A0A0D3IA82"/>
<dbReference type="InterPro" id="IPR013587">
    <property type="entry name" value="Nitrate/nitrite_sensing"/>
</dbReference>